<sequence>MYVYFWRWAIWKAFQQAPEEKAIISFITASSWLDGPAFVGLRKLAVDTANDIWVLDLGGEGRGARKEENVFDIQSPVAIVTLVKSGKASRAAKIFYRRIRGTRQEKFLQLDEIKRLHADDGWIEIAAPNGEKFIPETTSELWQQLPLLADLFPWQQPGIMYNRAWPVAPSPEVLKERWKFLLEDTDADSRAERYVTGNSGRNIYTKVGSLEPLADLPVDAEPQPIVRMGWRSFDQQWTFDDPRLAKTDSPALWQSLSDKQVFLVSPWTARISNGPAATVAVGVPDKHYYCNRGGKDVIPLYRDQECEQPNVTAGLREKLEDIMGLEVTPEDFLAYCYALIAHGGYSEMFHDPLDSSPVRIPITRDLQRFTQAVEMGYELLWLQTFGQRFTSDARPLGRVPRIDGLFWLESVNTLPQDMKEISYDAETHQLHIADGVISGVLPEVWTFEVSGMKVLDKWLGARTRKGIGRAAGKSATPLDRIRPTEWEDEWNDELLDLLRMLTRTVELGPQQMQLLEEIVQGELITADQLPSPTDAERKVPKTIKRDYGQTSITF</sequence>
<dbReference type="REBASE" id="20868">
    <property type="entry name" value="CefORF1P"/>
</dbReference>
<reference evidence="2 3" key="1">
    <citation type="submission" date="2002-05" db="EMBL/GenBank/DDBJ databases">
        <title>The entire sequence of plasmid maintained by Corynebacterium efficiens YS-314.</title>
        <authorList>
            <person name="Kawarabayasi Y."/>
            <person name="Yamazaki J."/>
            <person name="Hino Y."/>
            <person name="Kikuchi H."/>
        </authorList>
    </citation>
    <scope>NUCLEOTIDE SEQUENCE [LARGE SCALE GENOMIC DNA]</scope>
    <source>
        <strain evidence="3">DSM 44549 / YS-314 / AJ 12310 / JCM 11189 / NBRC 100395</strain>
        <plasmid evidence="3">Plasmid pCE2</plasmid>
    </source>
</reference>
<dbReference type="AlphaFoldDB" id="Q8FLJ4"/>
<evidence type="ECO:0000313" key="3">
    <source>
        <dbReference type="Proteomes" id="UP000001409"/>
    </source>
</evidence>
<feature type="domain" description="Type ISP restriction-modification enzyme LLaBIII C-terminal specificity" evidence="1">
    <location>
        <begin position="150"/>
        <end position="497"/>
    </location>
</feature>
<name>Q8FLJ4_COREF</name>
<dbReference type="KEGG" id="cef:CE2P001"/>
<protein>
    <recommendedName>
        <fullName evidence="1">Type ISP restriction-modification enzyme LLaBIII C-terminal specificity domain-containing protein</fullName>
    </recommendedName>
</protein>
<dbReference type="RefSeq" id="WP_011069208.1">
    <property type="nucleotide sequence ID" value="NC_004319.1"/>
</dbReference>
<organism evidence="2 3">
    <name type="scientific">Corynebacterium efficiens (strain DSM 44549 / YS-314 / AJ 12310 / JCM 11189 / NBRC 100395)</name>
    <dbReference type="NCBI Taxonomy" id="196164"/>
    <lineage>
        <taxon>Bacteria</taxon>
        <taxon>Bacillati</taxon>
        <taxon>Actinomycetota</taxon>
        <taxon>Actinomycetes</taxon>
        <taxon>Mycobacteriales</taxon>
        <taxon>Corynebacteriaceae</taxon>
        <taxon>Corynebacterium</taxon>
    </lineage>
</organism>
<dbReference type="EMBL" id="AP005225">
    <property type="protein sequence ID" value="BAC19761.1"/>
    <property type="molecule type" value="Genomic_DNA"/>
</dbReference>
<evidence type="ECO:0000313" key="2">
    <source>
        <dbReference type="EMBL" id="BAC19761.1"/>
    </source>
</evidence>
<dbReference type="Pfam" id="PF18135">
    <property type="entry name" value="Type_ISP_C"/>
    <property type="match status" value="1"/>
</dbReference>
<dbReference type="HOGENOM" id="CLU_490754_0_0_11"/>
<proteinExistence type="predicted"/>
<keyword evidence="3" id="KW-1185">Reference proteome</keyword>
<keyword evidence="2" id="KW-0614">Plasmid</keyword>
<dbReference type="Proteomes" id="UP000001409">
    <property type="component" value="Plasmid pCE2"/>
</dbReference>
<dbReference type="InterPro" id="IPR041635">
    <property type="entry name" value="Type_ISP_LLaBIII_C"/>
</dbReference>
<dbReference type="OrthoDB" id="9776021at2"/>
<accession>Q8FLJ4</accession>
<evidence type="ECO:0000259" key="1">
    <source>
        <dbReference type="Pfam" id="PF18135"/>
    </source>
</evidence>
<geneLocation type="plasmid" evidence="2 3">
    <name>pCE2</name>
</geneLocation>